<dbReference type="PANTHER" id="PTHR43775">
    <property type="entry name" value="FATTY ACID SYNTHASE"/>
    <property type="match status" value="1"/>
</dbReference>
<dbReference type="InterPro" id="IPR050091">
    <property type="entry name" value="PKS_NRPS_Biosynth_Enz"/>
</dbReference>
<dbReference type="Proteomes" id="UP001432322">
    <property type="component" value="Unassembled WGS sequence"/>
</dbReference>
<dbReference type="Gene3D" id="3.40.366.10">
    <property type="entry name" value="Malonyl-Coenzyme A Acyl Carrier Protein, domain 2"/>
    <property type="match status" value="1"/>
</dbReference>
<feature type="domain" description="Ketosynthase family 3 (KS3)" evidence="6">
    <location>
        <begin position="1"/>
        <end position="396"/>
    </location>
</feature>
<evidence type="ECO:0000256" key="1">
    <source>
        <dbReference type="ARBA" id="ARBA00022450"/>
    </source>
</evidence>
<dbReference type="Gene3D" id="3.30.70.3290">
    <property type="match status" value="2"/>
</dbReference>
<reference evidence="8" key="1">
    <citation type="submission" date="2023-10" db="EMBL/GenBank/DDBJ databases">
        <title>Genome assembly of Pristionchus species.</title>
        <authorList>
            <person name="Yoshida K."/>
            <person name="Sommer R.J."/>
        </authorList>
    </citation>
    <scope>NUCLEOTIDE SEQUENCE</scope>
    <source>
        <strain evidence="8">RS5133</strain>
    </source>
</reference>
<dbReference type="PANTHER" id="PTHR43775:SF52">
    <property type="entry name" value="STEREOSELECTIVE KETO-REDUCTASE AF490"/>
    <property type="match status" value="1"/>
</dbReference>
<comment type="caution">
    <text evidence="4">Lacks conserved residue(s) required for the propagation of feature annotation.</text>
</comment>
<dbReference type="GO" id="GO:0004312">
    <property type="term" value="F:fatty acid synthase activity"/>
    <property type="evidence" value="ECO:0007669"/>
    <property type="project" value="TreeGrafter"/>
</dbReference>
<dbReference type="InterPro" id="IPR036736">
    <property type="entry name" value="ACP-like_sf"/>
</dbReference>
<dbReference type="Gene3D" id="3.10.129.110">
    <property type="entry name" value="Polyketide synthase dehydratase"/>
    <property type="match status" value="1"/>
</dbReference>
<dbReference type="InterPro" id="IPR049551">
    <property type="entry name" value="PKS_DH_C"/>
</dbReference>
<dbReference type="EMBL" id="BTSY01000006">
    <property type="protein sequence ID" value="GMT33541.1"/>
    <property type="molecule type" value="Genomic_DNA"/>
</dbReference>
<feature type="domain" description="Ketosynthase family 3 (KS3)" evidence="6">
    <location>
        <begin position="796"/>
        <end position="1171"/>
    </location>
</feature>
<dbReference type="InterPro" id="IPR001227">
    <property type="entry name" value="Ac_transferase_dom_sf"/>
</dbReference>
<dbReference type="PROSITE" id="PS52019">
    <property type="entry name" value="PKS_MFAS_DH"/>
    <property type="match status" value="1"/>
</dbReference>
<dbReference type="InterPro" id="IPR020806">
    <property type="entry name" value="PKS_PP-bd"/>
</dbReference>
<comment type="caution">
    <text evidence="8">The sequence shown here is derived from an EMBL/GenBank/DDBJ whole genome shotgun (WGS) entry which is preliminary data.</text>
</comment>
<feature type="domain" description="Carrier" evidence="5">
    <location>
        <begin position="1940"/>
        <end position="2021"/>
    </location>
</feature>
<accession>A0AAV5WMM2</accession>
<organism evidence="8 9">
    <name type="scientific">Pristionchus fissidentatus</name>
    <dbReference type="NCBI Taxonomy" id="1538716"/>
    <lineage>
        <taxon>Eukaryota</taxon>
        <taxon>Metazoa</taxon>
        <taxon>Ecdysozoa</taxon>
        <taxon>Nematoda</taxon>
        <taxon>Chromadorea</taxon>
        <taxon>Rhabditida</taxon>
        <taxon>Rhabditina</taxon>
        <taxon>Diplogasteromorpha</taxon>
        <taxon>Diplogasteroidea</taxon>
        <taxon>Neodiplogasteridae</taxon>
        <taxon>Pristionchus</taxon>
    </lineage>
</organism>
<keyword evidence="2" id="KW-0597">Phosphoprotein</keyword>
<dbReference type="SUPFAM" id="SSF47336">
    <property type="entry name" value="ACP-like"/>
    <property type="match status" value="4"/>
</dbReference>
<dbReference type="PROSITE" id="PS50075">
    <property type="entry name" value="CARRIER"/>
    <property type="match status" value="4"/>
</dbReference>
<feature type="region of interest" description="N-terminal hotdog fold" evidence="4">
    <location>
        <begin position="1408"/>
        <end position="1545"/>
    </location>
</feature>
<evidence type="ECO:0000313" key="8">
    <source>
        <dbReference type="EMBL" id="GMT33541.1"/>
    </source>
</evidence>
<dbReference type="Pfam" id="PF00550">
    <property type="entry name" value="PP-binding"/>
    <property type="match status" value="3"/>
</dbReference>
<keyword evidence="1" id="KW-0596">Phosphopantetheine</keyword>
<dbReference type="InterPro" id="IPR014030">
    <property type="entry name" value="Ketoacyl_synth_N"/>
</dbReference>
<dbReference type="Gene3D" id="3.40.47.10">
    <property type="match status" value="2"/>
</dbReference>
<dbReference type="InterPro" id="IPR049900">
    <property type="entry name" value="PKS_mFAS_DH"/>
</dbReference>
<sequence length="2021" mass="221773">MPTACIVGSWVQSGTAGDEWEVRESLVIGRDSIGDYLRPEFEHLRDTVRPTLRIGHVRSARQFDHDYFGMSEAESLAMDPQIRVALQGTIYALENAGITLSEARSLQPQVYSSNWIVEYPDLLEGTEQFRVTGNSSSMIVGRVAHMLDTRGASMVVDTGCASGLAASHLARLAIEKGETQMAIVVTTNLTGWKSTASMLKINMLSQSGFSHTFDRDACGFLRAEGFGVLVYASDELARSRGWRLRGALRATHMNSDGATRNITSPCVQAQVQMYDALLSNRDRSTVDCVIAHGTGTKVGDRVELSSINQLFTRPLPVYSCKSLFGHGESTSSLLSVVSAIQCLETGRLPSQLHLSLPREETGDKHLPFIREERPLSTIALSAFSYGGSNVSAVLESPTTPRAAPAAAADRSWSVLLLSAKTETSLQQRLVDMAECLEHSSAPLADILHTANSRRSFYSLRRAVVGRTRHELLRKLRAGDLVTAVTDSAAATPSFRLGDASGLWRYRVLYEGSTVFKRAFDELCEAAKDSSNADTLKKCLFSPFTDDSSTAAPQLLLTLALAKMWQHFNVFPASMTVASKTGLLAALVLTNSVQLEQALEAINDGAKLRSFTLKSTIPLLAEDGTAITSVADFLSCLFSVSNGHLLSFVGVEVEGDCEVRRTEALIARLFVAGVNVSVNVDSGAICDLPLYPFTKTEFWPEPKSLTSPLPISSTLPIVEKIVDVEIETKVRELIRKFAPEIVNDDTVIPELLDSLSAMDLTASLGEPFGLTLPLDTTDKHQTIPDLIAYITKRMSEQPAKVAARVASTVPGAELGILGFDIAAPGADGVEELHDKLMSGRTTTRYDLNDVDLFDAAFFGLSKEEVDFMDPQHRLLLQSSMRSWSQAGCPDLHQADLILAISATSDHRTNVERECQEFDERFWQGTNHSVFSGMAAKVLGVGGRSFVIDTTCTSVYSALEMAVDRLRAGSARYAVILSAKLHLSDNWQESLTSFLSLRRSSPFDSDAEGYVRCECVGSLLVGPVTDGLHPLALIHQVLTKQSGSGLMPSEVALTEIIDPSVDVVISHGTGTLSGDKIEAAAYSAQKEPRTLLSVKGQMGHAEAASGLLHLATAIGHLRAGRVHAHQHVSLLIPQLREADHVTPIIPEERPELNKMGLVSYGVAGVHAFASLKAPKKDDIGSKAVSVVLPLSANSEEALQESIDRLKEMLQTTSVPLCDIARQLQSIDPMKFRVAVTASTHAEAISAISNPLRSPRSLFVAHCMPEDVDVVGFNRGVPIFKKEYVQFLTAIGGNLTSYDIMNSIAGMAALFRLFLHIDTVHTICVTESGVIAVILALDLASVSTIRDLIRAYEKGDTRALLVAARDVDFARAAPYKLVDAAKARVNCPQSLADACVRQGFDEGSDILVGGRGFRGGRKISSMTDLTELIAQQFVNGGEIAWTKIFGERRRFVSLPPYAFMPQRYSRFLQRTNIDVRLKRYAYLADHVIEDGLILPGAWSVAAMMQKKDVDELTHVDFKASAYVDGIFPYHIDYSKSFGGYVTVAQGSEITQGKISTRIIKVKKIPKPVNPSKFSKTELYEKMARNGYTFKPHFRSLASLEVDETGIGRAKVERRVELDVQIDAAFQCILLGYLGYNPDDTDVYLPFYARHIHVEREPLKRGAPLDVRFRLGNTANSISGDILVYMGGELVMAIENFVLMKREKGIVVRPAIEAFEEESGQVVRVMNIRVEEEDQEKEESDDQLKAANRIEQEAAAEMLRDWIKTELKDDDLDEELGFFEMGLQSHQVVMLKNYLRDRFPGISPTAAFDYPTIEVMAEYLTTLEMVEPTEAEAKVLIIQVEEADEEEDERVLSDKFNCIVLQVEELDEELGFLEMGLHSHQLIYMRNFLRALFPDVSPVGAFDHPTIAKMAAYLSTLEWIGSDEDLFGPVVMTIRVAEEPIDAVDVNNRALKIKERLIEILGDLLTSDEPLDVEELEGGFTEMGLDSLGMTDFVNALNGEFDGISLGATDLYDHPTIAELAQLIS</sequence>
<dbReference type="GO" id="GO:0044550">
    <property type="term" value="P:secondary metabolite biosynthetic process"/>
    <property type="evidence" value="ECO:0007669"/>
    <property type="project" value="TreeGrafter"/>
</dbReference>
<dbReference type="SMART" id="SM00823">
    <property type="entry name" value="PKS_PP"/>
    <property type="match status" value="3"/>
</dbReference>
<evidence type="ECO:0000256" key="3">
    <source>
        <dbReference type="ARBA" id="ARBA00022679"/>
    </source>
</evidence>
<dbReference type="GO" id="GO:0006633">
    <property type="term" value="P:fatty acid biosynthetic process"/>
    <property type="evidence" value="ECO:0007669"/>
    <property type="project" value="TreeGrafter"/>
</dbReference>
<feature type="region of interest" description="C-terminal hotdog fold" evidence="4">
    <location>
        <begin position="1566"/>
        <end position="1704"/>
    </location>
</feature>
<feature type="domain" description="PKS/mFAS DH" evidence="7">
    <location>
        <begin position="1408"/>
        <end position="1704"/>
    </location>
</feature>
<dbReference type="InterPro" id="IPR042104">
    <property type="entry name" value="PKS_dehydratase_sf"/>
</dbReference>
<evidence type="ECO:0000259" key="5">
    <source>
        <dbReference type="PROSITE" id="PS50075"/>
    </source>
</evidence>
<dbReference type="Pfam" id="PF02801">
    <property type="entry name" value="Ketoacyl-synt_C"/>
    <property type="match status" value="2"/>
</dbReference>
<feature type="domain" description="Carrier" evidence="5">
    <location>
        <begin position="1825"/>
        <end position="1914"/>
    </location>
</feature>
<evidence type="ECO:0000256" key="4">
    <source>
        <dbReference type="PROSITE-ProRule" id="PRU01363"/>
    </source>
</evidence>
<proteinExistence type="predicted"/>
<dbReference type="PROSITE" id="PS52004">
    <property type="entry name" value="KS3_2"/>
    <property type="match status" value="2"/>
</dbReference>
<dbReference type="InterPro" id="IPR016039">
    <property type="entry name" value="Thiolase-like"/>
</dbReference>
<protein>
    <submittedName>
        <fullName evidence="8">Uncharacterized protein</fullName>
    </submittedName>
</protein>
<dbReference type="Pfam" id="PF14765">
    <property type="entry name" value="PS-DH"/>
    <property type="match status" value="1"/>
</dbReference>
<evidence type="ECO:0000259" key="7">
    <source>
        <dbReference type="PROSITE" id="PS52019"/>
    </source>
</evidence>
<evidence type="ECO:0000256" key="2">
    <source>
        <dbReference type="ARBA" id="ARBA00022553"/>
    </source>
</evidence>
<evidence type="ECO:0000259" key="6">
    <source>
        <dbReference type="PROSITE" id="PS52004"/>
    </source>
</evidence>
<gene>
    <name evidence="8" type="ORF">PFISCL1PPCAC_24838</name>
</gene>
<dbReference type="GO" id="GO:0031177">
    <property type="term" value="F:phosphopantetheine binding"/>
    <property type="evidence" value="ECO:0007669"/>
    <property type="project" value="InterPro"/>
</dbReference>
<name>A0AAV5WMM2_9BILA</name>
<keyword evidence="9" id="KW-1185">Reference proteome</keyword>
<dbReference type="SUPFAM" id="SSF53901">
    <property type="entry name" value="Thiolase-like"/>
    <property type="match status" value="2"/>
</dbReference>
<keyword evidence="3" id="KW-0808">Transferase</keyword>
<dbReference type="Gene3D" id="1.10.1200.10">
    <property type="entry name" value="ACP-like"/>
    <property type="match status" value="4"/>
</dbReference>
<dbReference type="InterPro" id="IPR020841">
    <property type="entry name" value="PKS_Beta-ketoAc_synthase_dom"/>
</dbReference>
<feature type="non-terminal residue" evidence="8">
    <location>
        <position position="2021"/>
    </location>
</feature>
<dbReference type="Pfam" id="PF00109">
    <property type="entry name" value="ketoacyl-synt"/>
    <property type="match status" value="2"/>
</dbReference>
<dbReference type="SMART" id="SM00825">
    <property type="entry name" value="PKS_KS"/>
    <property type="match status" value="1"/>
</dbReference>
<dbReference type="SMART" id="SM01294">
    <property type="entry name" value="PKS_PP_betabranch"/>
    <property type="match status" value="1"/>
</dbReference>
<evidence type="ECO:0000313" key="9">
    <source>
        <dbReference type="Proteomes" id="UP001432322"/>
    </source>
</evidence>
<feature type="domain" description="Carrier" evidence="5">
    <location>
        <begin position="1745"/>
        <end position="1820"/>
    </location>
</feature>
<dbReference type="CDD" id="cd00833">
    <property type="entry name" value="PKS"/>
    <property type="match status" value="2"/>
</dbReference>
<dbReference type="Pfam" id="PF22621">
    <property type="entry name" value="CurL-like_PKS_C"/>
    <property type="match status" value="1"/>
</dbReference>
<dbReference type="InterPro" id="IPR009081">
    <property type="entry name" value="PP-bd_ACP"/>
</dbReference>
<feature type="domain" description="Carrier" evidence="5">
    <location>
        <begin position="711"/>
        <end position="793"/>
    </location>
</feature>
<dbReference type="InterPro" id="IPR014031">
    <property type="entry name" value="Ketoacyl_synth_C"/>
</dbReference>